<organism evidence="1 2">
    <name type="scientific">Gigaspora margarita</name>
    <dbReference type="NCBI Taxonomy" id="4874"/>
    <lineage>
        <taxon>Eukaryota</taxon>
        <taxon>Fungi</taxon>
        <taxon>Fungi incertae sedis</taxon>
        <taxon>Mucoromycota</taxon>
        <taxon>Glomeromycotina</taxon>
        <taxon>Glomeromycetes</taxon>
        <taxon>Diversisporales</taxon>
        <taxon>Gigasporaceae</taxon>
        <taxon>Gigaspora</taxon>
    </lineage>
</organism>
<feature type="non-terminal residue" evidence="1">
    <location>
        <position position="83"/>
    </location>
</feature>
<dbReference type="Proteomes" id="UP000789901">
    <property type="component" value="Unassembled WGS sequence"/>
</dbReference>
<keyword evidence="2" id="KW-1185">Reference proteome</keyword>
<sequence>MEIETASLEEQLVDNKARLAFLRGFPITQEYEAIYNFIHEEEEKVGEEEDIERRLNYLRTYPMIRHYEEIYNSEEKRVEEKRE</sequence>
<evidence type="ECO:0000313" key="2">
    <source>
        <dbReference type="Proteomes" id="UP000789901"/>
    </source>
</evidence>
<name>A0ABN7WEI1_GIGMA</name>
<accession>A0ABN7WEI1</accession>
<proteinExistence type="predicted"/>
<comment type="caution">
    <text evidence="1">The sequence shown here is derived from an EMBL/GenBank/DDBJ whole genome shotgun (WGS) entry which is preliminary data.</text>
</comment>
<evidence type="ECO:0000313" key="1">
    <source>
        <dbReference type="EMBL" id="CAG8829680.1"/>
    </source>
</evidence>
<reference evidence="1 2" key="1">
    <citation type="submission" date="2021-06" db="EMBL/GenBank/DDBJ databases">
        <authorList>
            <person name="Kallberg Y."/>
            <person name="Tangrot J."/>
            <person name="Rosling A."/>
        </authorList>
    </citation>
    <scope>NUCLEOTIDE SEQUENCE [LARGE SCALE GENOMIC DNA]</scope>
    <source>
        <strain evidence="1 2">120-4 pot B 10/14</strain>
    </source>
</reference>
<dbReference type="EMBL" id="CAJVQB010041601">
    <property type="protein sequence ID" value="CAG8829680.1"/>
    <property type="molecule type" value="Genomic_DNA"/>
</dbReference>
<protein>
    <submittedName>
        <fullName evidence="1">37077_t:CDS:1</fullName>
    </submittedName>
</protein>
<gene>
    <name evidence="1" type="ORF">GMARGA_LOCUS30052</name>
</gene>